<evidence type="ECO:0000313" key="3">
    <source>
        <dbReference type="Proteomes" id="UP001302494"/>
    </source>
</evidence>
<dbReference type="InterPro" id="IPR045767">
    <property type="entry name" value="DUF6134"/>
</dbReference>
<evidence type="ECO:0000256" key="1">
    <source>
        <dbReference type="SAM" id="SignalP"/>
    </source>
</evidence>
<evidence type="ECO:0000313" key="2">
    <source>
        <dbReference type="EMBL" id="WNM60247.1"/>
    </source>
</evidence>
<name>A0AA96GFL3_9BACT</name>
<proteinExistence type="predicted"/>
<dbReference type="RefSeq" id="WP_312740735.1">
    <property type="nucleotide sequence ID" value="NZ_CP116968.1"/>
</dbReference>
<reference evidence="2 3" key="1">
    <citation type="submission" date="2023-01" db="EMBL/GenBank/DDBJ databases">
        <title>Cultivation and genomic characterization of new, ubiquitous marine nitrite-oxidizing bacteria from the Nitrospirales.</title>
        <authorList>
            <person name="Mueller A.J."/>
            <person name="Daebeler A."/>
            <person name="Herbold C.W."/>
            <person name="Kirkegaard R.H."/>
            <person name="Daims H."/>
        </authorList>
    </citation>
    <scope>NUCLEOTIDE SEQUENCE [LARGE SCALE GENOMIC DNA]</scope>
    <source>
        <strain evidence="2 3">DK</strain>
    </source>
</reference>
<keyword evidence="3" id="KW-1185">Reference proteome</keyword>
<organism evidence="2 3">
    <name type="scientific">Candidatus Nitrospira neomarina</name>
    <dbReference type="NCBI Taxonomy" id="3020899"/>
    <lineage>
        <taxon>Bacteria</taxon>
        <taxon>Pseudomonadati</taxon>
        <taxon>Nitrospirota</taxon>
        <taxon>Nitrospiria</taxon>
        <taxon>Nitrospirales</taxon>
        <taxon>Nitrospiraceae</taxon>
        <taxon>Nitrospira</taxon>
    </lineage>
</organism>
<gene>
    <name evidence="2" type="ORF">PQG83_10770</name>
</gene>
<dbReference type="KEGG" id="nneo:PQG83_10770"/>
<dbReference type="Proteomes" id="UP001302494">
    <property type="component" value="Chromosome"/>
</dbReference>
<sequence length="222" mass="25586">MKGISRMIKSAPVWLTGLAFFLFSMGWAGSAHSSTKAYDFTVFLDGDEIGFQRFVVSTEGTRTQIEVEARFDVTYLFITFYSYRHTNAEVWKGECLQEIHAKTDDNGEIFFVQGTREDGHLQLQTHHGEQIIEGCVKTFAYWNPAWLQSHRLLNSQTGELQPVEVRTLENEALPIRGTLTSTRHQRITSDKFTIDLWYTMNDEWVGLQSTTQDGKTLRYVLR</sequence>
<accession>A0AA96GFL3</accession>
<dbReference type="Pfam" id="PF19630">
    <property type="entry name" value="DUF6134"/>
    <property type="match status" value="1"/>
</dbReference>
<feature type="signal peptide" evidence="1">
    <location>
        <begin position="1"/>
        <end position="33"/>
    </location>
</feature>
<protein>
    <submittedName>
        <fullName evidence="2">DUF6134 family protein</fullName>
    </submittedName>
</protein>
<keyword evidence="1" id="KW-0732">Signal</keyword>
<feature type="chain" id="PRO_5041634314" evidence="1">
    <location>
        <begin position="34"/>
        <end position="222"/>
    </location>
</feature>
<dbReference type="EMBL" id="CP116968">
    <property type="protein sequence ID" value="WNM60247.1"/>
    <property type="molecule type" value="Genomic_DNA"/>
</dbReference>
<dbReference type="AlphaFoldDB" id="A0AA96GFL3"/>